<reference evidence="1 2" key="1">
    <citation type="submission" date="2023-02" db="EMBL/GenBank/DDBJ databases">
        <title>Genome sequence of Sphingobacterium sp. KACC 22765.</title>
        <authorList>
            <person name="Kim S."/>
            <person name="Heo J."/>
            <person name="Kwon S.-W."/>
        </authorList>
    </citation>
    <scope>NUCLEOTIDE SEQUENCE [LARGE SCALE GENOMIC DNA]</scope>
    <source>
        <strain evidence="1 2">KACC 22765</strain>
    </source>
</reference>
<gene>
    <name evidence="1" type="ORF">PQ465_12055</name>
</gene>
<evidence type="ECO:0000313" key="1">
    <source>
        <dbReference type="EMBL" id="WDF67039.1"/>
    </source>
</evidence>
<organism evidence="1 2">
    <name type="scientific">Sphingobacterium oryzagri</name>
    <dbReference type="NCBI Taxonomy" id="3025669"/>
    <lineage>
        <taxon>Bacteria</taxon>
        <taxon>Pseudomonadati</taxon>
        <taxon>Bacteroidota</taxon>
        <taxon>Sphingobacteriia</taxon>
        <taxon>Sphingobacteriales</taxon>
        <taxon>Sphingobacteriaceae</taxon>
        <taxon>Sphingobacterium</taxon>
    </lineage>
</organism>
<dbReference type="PROSITE" id="PS51257">
    <property type="entry name" value="PROKAR_LIPOPROTEIN"/>
    <property type="match status" value="1"/>
</dbReference>
<dbReference type="EMBL" id="CP117880">
    <property type="protein sequence ID" value="WDF67039.1"/>
    <property type="molecule type" value="Genomic_DNA"/>
</dbReference>
<dbReference type="Pfam" id="PF14054">
    <property type="entry name" value="DUF4249"/>
    <property type="match status" value="1"/>
</dbReference>
<accession>A0ABY7WBL1</accession>
<sequence length="265" mass="30033">MRLHKICYLPILMLLLFSCEEVIDLQLDSAEPRTVIAGNLNNLSSIQRISVSKTIPVGSQQTTIAVPDAVVIVRSSANQEFRFLHDQDGYYQAAHFEVEPGLHYFLEVVLDDKKYVASSQMPVDVEVDSVGITSDQFFDTRRYYPTFVFQDPPEIENFYLYEIAINQSPLRFAAAYNDKFNNGRRVRHEIADRNDDLQLGDSVRVVRYSIDRAAHKYWSDFESINPGGAAPGNPTSNISGDALGYFSVSPAKEYRFIVTEEIDGR</sequence>
<evidence type="ECO:0000313" key="2">
    <source>
        <dbReference type="Proteomes" id="UP001221558"/>
    </source>
</evidence>
<keyword evidence="2" id="KW-1185">Reference proteome</keyword>
<dbReference type="Proteomes" id="UP001221558">
    <property type="component" value="Chromosome"/>
</dbReference>
<name>A0ABY7WBL1_9SPHI</name>
<protein>
    <submittedName>
        <fullName evidence="1">DUF4249 domain-containing protein</fullName>
    </submittedName>
</protein>
<dbReference type="InterPro" id="IPR025345">
    <property type="entry name" value="DUF4249"/>
</dbReference>
<dbReference type="RefSeq" id="WP_274265775.1">
    <property type="nucleotide sequence ID" value="NZ_CP117880.1"/>
</dbReference>
<proteinExistence type="predicted"/>